<gene>
    <name evidence="1" type="ORF">Pla144_03600</name>
</gene>
<dbReference type="EMBL" id="SJPS01000001">
    <property type="protein sequence ID" value="TWU29582.1"/>
    <property type="molecule type" value="Genomic_DNA"/>
</dbReference>
<dbReference type="Proteomes" id="UP000318437">
    <property type="component" value="Unassembled WGS sequence"/>
</dbReference>
<dbReference type="AlphaFoldDB" id="A0A5C6CY93"/>
<protein>
    <submittedName>
        <fullName evidence="1">Uncharacterized protein</fullName>
    </submittedName>
</protein>
<name>A0A5C6CY93_9BACT</name>
<dbReference type="OrthoDB" id="120306at2"/>
<keyword evidence="2" id="KW-1185">Reference proteome</keyword>
<reference evidence="1 2" key="1">
    <citation type="submission" date="2019-02" db="EMBL/GenBank/DDBJ databases">
        <title>Deep-cultivation of Planctomycetes and their phenomic and genomic characterization uncovers novel biology.</title>
        <authorList>
            <person name="Wiegand S."/>
            <person name="Jogler M."/>
            <person name="Boedeker C."/>
            <person name="Pinto D."/>
            <person name="Vollmers J."/>
            <person name="Rivas-Marin E."/>
            <person name="Kohn T."/>
            <person name="Peeters S.H."/>
            <person name="Heuer A."/>
            <person name="Rast P."/>
            <person name="Oberbeckmann S."/>
            <person name="Bunk B."/>
            <person name="Jeske O."/>
            <person name="Meyerdierks A."/>
            <person name="Storesund J.E."/>
            <person name="Kallscheuer N."/>
            <person name="Luecker S."/>
            <person name="Lage O.M."/>
            <person name="Pohl T."/>
            <person name="Merkel B.J."/>
            <person name="Hornburger P."/>
            <person name="Mueller R.-W."/>
            <person name="Bruemmer F."/>
            <person name="Labrenz M."/>
            <person name="Spormann A.M."/>
            <person name="Op Den Camp H."/>
            <person name="Overmann J."/>
            <person name="Amann R."/>
            <person name="Jetten M.S.M."/>
            <person name="Mascher T."/>
            <person name="Medema M.H."/>
            <person name="Devos D.P."/>
            <person name="Kaster A.-K."/>
            <person name="Ovreas L."/>
            <person name="Rohde M."/>
            <person name="Galperin M.Y."/>
            <person name="Jogler C."/>
        </authorList>
    </citation>
    <scope>NUCLEOTIDE SEQUENCE [LARGE SCALE GENOMIC DNA]</scope>
    <source>
        <strain evidence="1 2">Pla144</strain>
    </source>
</reference>
<accession>A0A5C6CY93</accession>
<organism evidence="1 2">
    <name type="scientific">Bythopirellula polymerisocia</name>
    <dbReference type="NCBI Taxonomy" id="2528003"/>
    <lineage>
        <taxon>Bacteria</taxon>
        <taxon>Pseudomonadati</taxon>
        <taxon>Planctomycetota</taxon>
        <taxon>Planctomycetia</taxon>
        <taxon>Pirellulales</taxon>
        <taxon>Lacipirellulaceae</taxon>
        <taxon>Bythopirellula</taxon>
    </lineage>
</organism>
<proteinExistence type="predicted"/>
<sequence>MPVVPVPGLVLERTFAWLGHSRRLSKDYEELVENSEALVQKAMIRLMLQRLCQPALPQKNVGVCQTLYQRINRPSSS</sequence>
<evidence type="ECO:0000313" key="1">
    <source>
        <dbReference type="EMBL" id="TWU29582.1"/>
    </source>
</evidence>
<comment type="caution">
    <text evidence="1">The sequence shown here is derived from an EMBL/GenBank/DDBJ whole genome shotgun (WGS) entry which is preliminary data.</text>
</comment>
<evidence type="ECO:0000313" key="2">
    <source>
        <dbReference type="Proteomes" id="UP000318437"/>
    </source>
</evidence>